<comment type="subunit">
    <text evidence="16">Homodimer. Only the dimer is catalytically active, as the active sites are constructed of residues from both monomers.</text>
</comment>
<comment type="pathway">
    <text evidence="15">Amine and polyamine biosynthesis; putrescine biosynthesis via L-ornithine pathway; putrescine from L-ornithine: step 1/1.</text>
</comment>
<dbReference type="InterPro" id="IPR022657">
    <property type="entry name" value="De-COase2_CS"/>
</dbReference>
<evidence type="ECO:0000256" key="9">
    <source>
        <dbReference type="ARBA" id="ARBA00023066"/>
    </source>
</evidence>
<protein>
    <submittedName>
        <fullName evidence="24">Ornithine decarboxylase</fullName>
    </submittedName>
</protein>
<dbReference type="Pfam" id="PF01536">
    <property type="entry name" value="SAM_decarbox"/>
    <property type="match status" value="1"/>
</dbReference>
<comment type="pathway">
    <text evidence="3">Amine and polyamine biosynthesis; S-adenosylmethioninamine biosynthesis; S-adenosylmethioninamine from S-adenosyl-L-methionine: step 1/1.</text>
</comment>
<gene>
    <name evidence="24" type="ORF">C2E20_7009</name>
</gene>
<dbReference type="Gene3D" id="3.30.360.50">
    <property type="entry name" value="S-adenosylmethionine decarboxylase"/>
    <property type="match status" value="1"/>
</dbReference>
<keyword evidence="11" id="KW-0865">Zymogen</keyword>
<feature type="compositionally biased region" description="Low complexity" evidence="21">
    <location>
        <begin position="351"/>
        <end position="380"/>
    </location>
</feature>
<dbReference type="UniPathway" id="UPA00535">
    <property type="reaction ID" value="UER00288"/>
</dbReference>
<evidence type="ECO:0000313" key="24">
    <source>
        <dbReference type="EMBL" id="PSC69452.1"/>
    </source>
</evidence>
<feature type="domain" description="Orn/DAP/Arg decarboxylase 2 N-terminal" evidence="23">
    <location>
        <begin position="481"/>
        <end position="718"/>
    </location>
</feature>
<dbReference type="STRING" id="554055.A0A2P6V5T4"/>
<keyword evidence="14" id="KW-0670">Pyruvate</keyword>
<comment type="similarity">
    <text evidence="5 20">Belongs to the Orn/Lys/Arg decarboxylase class-II family.</text>
</comment>
<dbReference type="SUPFAM" id="SSF56276">
    <property type="entry name" value="S-adenosylmethionine decarboxylase"/>
    <property type="match status" value="1"/>
</dbReference>
<dbReference type="Gene3D" id="2.40.37.10">
    <property type="entry name" value="Lyase, Ornithine Decarboxylase, Chain A, domain 1"/>
    <property type="match status" value="1"/>
</dbReference>
<evidence type="ECO:0000256" key="17">
    <source>
        <dbReference type="ARBA" id="ARBA00048112"/>
    </source>
</evidence>
<dbReference type="Proteomes" id="UP000239649">
    <property type="component" value="Unassembled WGS sequence"/>
</dbReference>
<feature type="region of interest" description="Disordered" evidence="21">
    <location>
        <begin position="351"/>
        <end position="382"/>
    </location>
</feature>
<comment type="caution">
    <text evidence="24">The sequence shown here is derived from an EMBL/GenBank/DDBJ whole genome shotgun (WGS) entry which is preliminary data.</text>
</comment>
<evidence type="ECO:0000256" key="14">
    <source>
        <dbReference type="ARBA" id="ARBA00023317"/>
    </source>
</evidence>
<feature type="modified residue" description="N6-(pyridoxal phosphate)lysine" evidence="19">
    <location>
        <position position="504"/>
    </location>
</feature>
<dbReference type="InterPro" id="IPR002433">
    <property type="entry name" value="Orn_de-COase"/>
</dbReference>
<organism evidence="24 25">
    <name type="scientific">Micractinium conductrix</name>
    <dbReference type="NCBI Taxonomy" id="554055"/>
    <lineage>
        <taxon>Eukaryota</taxon>
        <taxon>Viridiplantae</taxon>
        <taxon>Chlorophyta</taxon>
        <taxon>core chlorophytes</taxon>
        <taxon>Trebouxiophyceae</taxon>
        <taxon>Chlorellales</taxon>
        <taxon>Chlorellaceae</taxon>
        <taxon>Chlorella clade</taxon>
        <taxon>Micractinium</taxon>
    </lineage>
</organism>
<dbReference type="InterPro" id="IPR001985">
    <property type="entry name" value="S-AdoMet_decarboxylase_euk"/>
</dbReference>
<comment type="catalytic activity">
    <reaction evidence="18">
        <text>L-ornithine + H(+) = putrescine + CO2</text>
        <dbReference type="Rhea" id="RHEA:22964"/>
        <dbReference type="ChEBI" id="CHEBI:15378"/>
        <dbReference type="ChEBI" id="CHEBI:16526"/>
        <dbReference type="ChEBI" id="CHEBI:46911"/>
        <dbReference type="ChEBI" id="CHEBI:326268"/>
        <dbReference type="EC" id="4.1.1.17"/>
    </reaction>
</comment>
<comment type="cofactor">
    <cofactor evidence="2 19">
        <name>pyridoxal 5'-phosphate</name>
        <dbReference type="ChEBI" id="CHEBI:597326"/>
    </cofactor>
</comment>
<keyword evidence="7" id="KW-0210">Decarboxylase</keyword>
<evidence type="ECO:0000256" key="12">
    <source>
        <dbReference type="ARBA" id="ARBA00023239"/>
    </source>
</evidence>
<dbReference type="GO" id="GO:0033387">
    <property type="term" value="P:putrescine biosynthetic process from arginine, via ornithine"/>
    <property type="evidence" value="ECO:0007669"/>
    <property type="project" value="UniProtKB-UniPathway"/>
</dbReference>
<feature type="domain" description="Orn/DAP/Arg decarboxylase 2 C-terminal" evidence="22">
    <location>
        <begin position="785"/>
        <end position="858"/>
    </location>
</feature>
<dbReference type="GO" id="GO:0008295">
    <property type="term" value="P:spermidine biosynthetic process"/>
    <property type="evidence" value="ECO:0007669"/>
    <property type="project" value="UniProtKB-KW"/>
</dbReference>
<dbReference type="PRINTS" id="PR01182">
    <property type="entry name" value="ORNDCRBXLASE"/>
</dbReference>
<dbReference type="UniPathway" id="UPA00331">
    <property type="reaction ID" value="UER00451"/>
</dbReference>
<dbReference type="PRINTS" id="PR01179">
    <property type="entry name" value="ODADCRBXLASE"/>
</dbReference>
<proteinExistence type="inferred from homology"/>
<name>A0A2P6V5T4_9CHLO</name>
<keyword evidence="8 19" id="KW-0663">Pyridoxal phosphate</keyword>
<evidence type="ECO:0000256" key="7">
    <source>
        <dbReference type="ARBA" id="ARBA00022793"/>
    </source>
</evidence>
<evidence type="ECO:0000256" key="18">
    <source>
        <dbReference type="ARBA" id="ARBA00049127"/>
    </source>
</evidence>
<evidence type="ECO:0000256" key="20">
    <source>
        <dbReference type="RuleBase" id="RU003737"/>
    </source>
</evidence>
<evidence type="ECO:0000256" key="13">
    <source>
        <dbReference type="ARBA" id="ARBA00023270"/>
    </source>
</evidence>
<reference evidence="24 25" key="1">
    <citation type="journal article" date="2018" name="Plant J.">
        <title>Genome sequences of Chlorella sorokiniana UTEX 1602 and Micractinium conductrix SAG 241.80: implications to maltose excretion by a green alga.</title>
        <authorList>
            <person name="Arriola M.B."/>
            <person name="Velmurugan N."/>
            <person name="Zhang Y."/>
            <person name="Plunkett M.H."/>
            <person name="Hondzo H."/>
            <person name="Barney B.M."/>
        </authorList>
    </citation>
    <scope>NUCLEOTIDE SEQUENCE [LARGE SCALE GENOMIC DNA]</scope>
    <source>
        <strain evidence="24 25">SAG 241.80</strain>
    </source>
</reference>
<dbReference type="PANTHER" id="PTHR11482:SF6">
    <property type="entry name" value="ORNITHINE DECARBOXYLASE 1-RELATED"/>
    <property type="match status" value="1"/>
</dbReference>
<dbReference type="InterPro" id="IPR000183">
    <property type="entry name" value="Orn/DAP/Arg_de-COase"/>
</dbReference>
<comment type="similarity">
    <text evidence="4">Belongs to the eukaryotic AdoMetDC family.</text>
</comment>
<evidence type="ECO:0000256" key="3">
    <source>
        <dbReference type="ARBA" id="ARBA00004911"/>
    </source>
</evidence>
<evidence type="ECO:0000256" key="16">
    <source>
        <dbReference type="ARBA" id="ARBA00046672"/>
    </source>
</evidence>
<dbReference type="AlphaFoldDB" id="A0A2P6V5T4"/>
<evidence type="ECO:0000256" key="10">
    <source>
        <dbReference type="ARBA" id="ARBA00023115"/>
    </source>
</evidence>
<dbReference type="InterPro" id="IPR022644">
    <property type="entry name" value="De-COase2_N"/>
</dbReference>
<dbReference type="InterPro" id="IPR048283">
    <property type="entry name" value="AdoMetDC-like"/>
</dbReference>
<dbReference type="GO" id="GO:0006597">
    <property type="term" value="P:spermine biosynthetic process"/>
    <property type="evidence" value="ECO:0007669"/>
    <property type="project" value="InterPro"/>
</dbReference>
<dbReference type="InterPro" id="IPR029066">
    <property type="entry name" value="PLP-binding_barrel"/>
</dbReference>
<dbReference type="Pfam" id="PF00278">
    <property type="entry name" value="Orn_DAP_Arg_deC"/>
    <property type="match status" value="1"/>
</dbReference>
<dbReference type="PROSITE" id="PS01336">
    <property type="entry name" value="ADOMETDC"/>
    <property type="match status" value="1"/>
</dbReference>
<evidence type="ECO:0000259" key="22">
    <source>
        <dbReference type="Pfam" id="PF00278"/>
    </source>
</evidence>
<keyword evidence="9" id="KW-0745">Spermidine biosynthesis</keyword>
<keyword evidence="25" id="KW-1185">Reference proteome</keyword>
<accession>A0A2P6V5T4</accession>
<dbReference type="InterPro" id="IPR022653">
    <property type="entry name" value="De-COase2_pyr-phos_BS"/>
</dbReference>
<evidence type="ECO:0000256" key="8">
    <source>
        <dbReference type="ARBA" id="ARBA00022898"/>
    </source>
</evidence>
<dbReference type="EMBL" id="LHPF02000026">
    <property type="protein sequence ID" value="PSC69452.1"/>
    <property type="molecule type" value="Genomic_DNA"/>
</dbReference>
<dbReference type="Gene3D" id="3.20.20.10">
    <property type="entry name" value="Alanine racemase"/>
    <property type="match status" value="1"/>
</dbReference>
<evidence type="ECO:0000256" key="2">
    <source>
        <dbReference type="ARBA" id="ARBA00001933"/>
    </source>
</evidence>
<dbReference type="NCBIfam" id="TIGR00535">
    <property type="entry name" value="SAM_DCase"/>
    <property type="match status" value="1"/>
</dbReference>
<keyword evidence="10" id="KW-0620">Polyamine biosynthesis</keyword>
<dbReference type="SUPFAM" id="SSF51419">
    <property type="entry name" value="PLP-binding barrel"/>
    <property type="match status" value="1"/>
</dbReference>
<evidence type="ECO:0000256" key="15">
    <source>
        <dbReference type="ARBA" id="ARBA00034115"/>
    </source>
</evidence>
<comment type="catalytic activity">
    <reaction evidence="17">
        <text>S-adenosyl-L-methionine + H(+) = S-adenosyl 3-(methylsulfanyl)propylamine + CO2</text>
        <dbReference type="Rhea" id="RHEA:15981"/>
        <dbReference type="ChEBI" id="CHEBI:15378"/>
        <dbReference type="ChEBI" id="CHEBI:16526"/>
        <dbReference type="ChEBI" id="CHEBI:57443"/>
        <dbReference type="ChEBI" id="CHEBI:59789"/>
        <dbReference type="EC" id="4.1.1.50"/>
    </reaction>
</comment>
<dbReference type="GO" id="GO:0005737">
    <property type="term" value="C:cytoplasm"/>
    <property type="evidence" value="ECO:0007669"/>
    <property type="project" value="TreeGrafter"/>
</dbReference>
<evidence type="ECO:0000256" key="11">
    <source>
        <dbReference type="ARBA" id="ARBA00023145"/>
    </source>
</evidence>
<feature type="active site" description="Proton donor" evidence="19">
    <location>
        <position position="831"/>
    </location>
</feature>
<dbReference type="InterPro" id="IPR022643">
    <property type="entry name" value="De-COase2_C"/>
</dbReference>
<dbReference type="GO" id="GO:0004586">
    <property type="term" value="F:ornithine decarboxylase activity"/>
    <property type="evidence" value="ECO:0007669"/>
    <property type="project" value="UniProtKB-EC"/>
</dbReference>
<keyword evidence="13" id="KW-0704">Schiff base</keyword>
<dbReference type="GO" id="GO:0004014">
    <property type="term" value="F:adenosylmethionine decarboxylase activity"/>
    <property type="evidence" value="ECO:0007669"/>
    <property type="project" value="UniProtKB-EC"/>
</dbReference>
<evidence type="ECO:0000256" key="6">
    <source>
        <dbReference type="ARBA" id="ARBA00022691"/>
    </source>
</evidence>
<evidence type="ECO:0000256" key="1">
    <source>
        <dbReference type="ARBA" id="ARBA00001928"/>
    </source>
</evidence>
<dbReference type="CDD" id="cd00622">
    <property type="entry name" value="PLPDE_III_ODC"/>
    <property type="match status" value="1"/>
</dbReference>
<dbReference type="InterPro" id="IPR018166">
    <property type="entry name" value="S-AdoMet_deCO2ase_CS"/>
</dbReference>
<dbReference type="Gene3D" id="3.60.90.10">
    <property type="entry name" value="S-adenosylmethionine decarboxylase"/>
    <property type="match status" value="1"/>
</dbReference>
<dbReference type="Pfam" id="PF02784">
    <property type="entry name" value="Orn_Arg_deC_N"/>
    <property type="match status" value="1"/>
</dbReference>
<sequence>MTGPAPDVFPCPVFEGSEKRISVTFAPRAAGASNPPPAAGLRTLTRNQLDAMLDLAACQIVSSRSNENFDAYVLSESSLFVYPDRMVLKTCGTTKLLSCVPYMCQLAAGVGLEPARVKYTRASFLFPEQQPAPHTSFEQECDSLKSAFAGLGSSSAYVLGDGLNGLQWHVFVAGVENAHATAEKPLYTLEVCMTGLAAEKASQFFRSDAYISAQHTTVTSGIQALVPDASIDDYVFEPCGYSMNGVEAGTFSTIHITPEDGFSYASFEICGYSPEDVNAAELVSKVSDVFRPRNLSVALSTDTAAPGTSCAAAAWGAAFMGPLGYACHSASYQEMKCGGCVAYFVLEQEPRGPTSGPGSPAAAAGRKAAASDSDGGSPRAVVKQFPSFSGTGSLASASVLADLDLLGSGPASDNASDNSSVRNGLCNSLLIDPVDMGVEDVLALHGTAQLPKSSPAVLDEYARKLIADHSLEDNFYILDLGTLQRLYRAWGEALPRVHPHYAVKCNPDLAVLATLAALGAGFDCASEAEVRAVSALGVPFDRIVFANPCKRPRDLRCMADRGVDLTTFDTEAELAKLARFAPGARALLRIRADDPGARCQLGNKYGAEVHEWESLLMAARSMGVEVAGVAFHVGSGATHPAAFSHAIELARRAWDLGVANGCDMQILDIGGGFCGGHVHRDGRVDMGGVPEAVNSALAAHFPENGRTRIIAEPGRFFSESIATMGCMVYGRRVRVDPGALAGAEAPAARAPGALAMRKRVHSCRRLAAFCEDLVAAEHEVLGYDYWVTDGLYGSMNSVLYDHATLTCRPLLSNGAPAPPEAFPSTVFGPTCDGLDTLLTDYELPELQVGDWLLFPSMGAYTLCGASKFNGIDATAPATFYVCSHKP</sequence>
<dbReference type="InterPro" id="IPR016067">
    <property type="entry name" value="S-AdoMet_deCO2ase_core"/>
</dbReference>
<dbReference type="InterPro" id="IPR009006">
    <property type="entry name" value="Ala_racemase/Decarboxylase_C"/>
</dbReference>
<dbReference type="SUPFAM" id="SSF50621">
    <property type="entry name" value="Alanine racemase C-terminal domain-like"/>
    <property type="match status" value="1"/>
</dbReference>
<evidence type="ECO:0000256" key="4">
    <source>
        <dbReference type="ARBA" id="ARBA00008466"/>
    </source>
</evidence>
<comment type="cofactor">
    <cofactor evidence="1">
        <name>pyruvate</name>
        <dbReference type="ChEBI" id="CHEBI:15361"/>
    </cofactor>
</comment>
<evidence type="ECO:0000256" key="19">
    <source>
        <dbReference type="PIRSR" id="PIRSR600183-50"/>
    </source>
</evidence>
<dbReference type="PROSITE" id="PS00879">
    <property type="entry name" value="ODR_DC_2_2"/>
    <property type="match status" value="1"/>
</dbReference>
<evidence type="ECO:0000313" key="25">
    <source>
        <dbReference type="Proteomes" id="UP000239649"/>
    </source>
</evidence>
<dbReference type="FunFam" id="3.20.20.10:FF:000005">
    <property type="entry name" value="Ornithine decarboxylase"/>
    <property type="match status" value="1"/>
</dbReference>
<dbReference type="OrthoDB" id="5034579at2759"/>
<dbReference type="PANTHER" id="PTHR11482">
    <property type="entry name" value="ARGININE/DIAMINOPIMELATE/ORNITHINE DECARBOXYLASE"/>
    <property type="match status" value="1"/>
</dbReference>
<evidence type="ECO:0000256" key="5">
    <source>
        <dbReference type="ARBA" id="ARBA00008872"/>
    </source>
</evidence>
<evidence type="ECO:0000259" key="23">
    <source>
        <dbReference type="Pfam" id="PF02784"/>
    </source>
</evidence>
<evidence type="ECO:0000256" key="21">
    <source>
        <dbReference type="SAM" id="MobiDB-lite"/>
    </source>
</evidence>
<keyword evidence="12" id="KW-0456">Lyase</keyword>
<keyword evidence="6" id="KW-0949">S-adenosyl-L-methionine</keyword>
<dbReference type="PROSITE" id="PS00878">
    <property type="entry name" value="ODR_DC_2_1"/>
    <property type="match status" value="1"/>
</dbReference>